<keyword evidence="1" id="KW-0378">Hydrolase</keyword>
<dbReference type="AlphaFoldDB" id="A0A2I1R9L3"/>
<comment type="caution">
    <text evidence="1">The sequence shown here is derived from an EMBL/GenBank/DDBJ whole genome shotgun (WGS) entry which is preliminary data.</text>
</comment>
<keyword evidence="1" id="KW-0255">Endonuclease</keyword>
<accession>A0A2I1R9L3</accession>
<sequence>PDSRISATATVPVGGGRMDLGYTTEVLYAVWEWKGSRSSHVALATSAA</sequence>
<dbReference type="EMBL" id="PKJC01000005">
    <property type="protein sequence ID" value="PKZ65843.1"/>
    <property type="molecule type" value="Genomic_DNA"/>
</dbReference>
<evidence type="ECO:0000313" key="1">
    <source>
        <dbReference type="EMBL" id="PKZ65843.1"/>
    </source>
</evidence>
<evidence type="ECO:0000313" key="2">
    <source>
        <dbReference type="Proteomes" id="UP000234662"/>
    </source>
</evidence>
<name>A0A2I1R9L3_9ACTN</name>
<gene>
    <name evidence="1" type="ORF">CYJ73_09850</name>
</gene>
<reference evidence="1 2" key="1">
    <citation type="submission" date="2017-12" db="EMBL/GenBank/DDBJ databases">
        <title>Phylogenetic diversity of female urinary microbiome.</title>
        <authorList>
            <person name="Thomas-White K."/>
            <person name="Wolfe A.J."/>
        </authorList>
    </citation>
    <scope>NUCLEOTIDE SEQUENCE [LARGE SCALE GENOMIC DNA]</scope>
    <source>
        <strain evidence="1 2">UMB0777</strain>
    </source>
</reference>
<proteinExistence type="predicted"/>
<dbReference type="Proteomes" id="UP000234662">
    <property type="component" value="Unassembled WGS sequence"/>
</dbReference>
<dbReference type="GO" id="GO:0004519">
    <property type="term" value="F:endonuclease activity"/>
    <property type="evidence" value="ECO:0007669"/>
    <property type="project" value="UniProtKB-KW"/>
</dbReference>
<keyword evidence="1" id="KW-0540">Nuclease</keyword>
<feature type="non-terminal residue" evidence="1">
    <location>
        <position position="1"/>
    </location>
</feature>
<organism evidence="1 2">
    <name type="scientific">Gordonia terrae</name>
    <dbReference type="NCBI Taxonomy" id="2055"/>
    <lineage>
        <taxon>Bacteria</taxon>
        <taxon>Bacillati</taxon>
        <taxon>Actinomycetota</taxon>
        <taxon>Actinomycetes</taxon>
        <taxon>Mycobacteriales</taxon>
        <taxon>Gordoniaceae</taxon>
        <taxon>Gordonia</taxon>
    </lineage>
</organism>
<protein>
    <submittedName>
        <fullName evidence="1">HNH endonuclease</fullName>
    </submittedName>
</protein>